<evidence type="ECO:0000313" key="1">
    <source>
        <dbReference type="EMBL" id="AII26794.1"/>
    </source>
</evidence>
<organism evidence="1 2">
    <name type="scientific">Aeromonas phage pAh6-C</name>
    <dbReference type="NCBI Taxonomy" id="1505227"/>
    <lineage>
        <taxon>Viruses</taxon>
        <taxon>Duplodnaviria</taxon>
        <taxon>Heunggongvirae</taxon>
        <taxon>Uroviricota</taxon>
        <taxon>Caudoviricetes</taxon>
        <taxon>Chaseviridae</taxon>
        <taxon>Nefertitivirinae</taxon>
        <taxon>Pahsextavirus</taxon>
        <taxon>Pahsextavirus pAh6C</taxon>
    </lineage>
</organism>
<name>A0A076GAG5_9CAUD</name>
<evidence type="ECO:0000313" key="2">
    <source>
        <dbReference type="Proteomes" id="UP000028666"/>
    </source>
</evidence>
<dbReference type="OrthoDB" id="40359at10239"/>
<reference evidence="1 2" key="1">
    <citation type="submission" date="2014-05" db="EMBL/GenBank/DDBJ databases">
        <title>Complete genome sequence of Aeromonas bacteriophage pAh6-C.</title>
        <authorList>
            <person name="Jun J.W."/>
            <person name="Park S.C."/>
        </authorList>
    </citation>
    <scope>NUCLEOTIDE SEQUENCE [LARGE SCALE GENOMIC DNA]</scope>
</reference>
<dbReference type="Proteomes" id="UP000028666">
    <property type="component" value="Segment"/>
</dbReference>
<dbReference type="GeneID" id="22112296"/>
<sequence length="80" mass="9193">MAIEVVEYVRRVILRNKVRQFALNQLADNFKCGQLKAKVIYYAVVTGCNSGTITKLTISNDDYARLWAEDRDILNVIKEL</sequence>
<dbReference type="EMBL" id="KJ858521">
    <property type="protein sequence ID" value="AII26794.1"/>
    <property type="molecule type" value="Genomic_DNA"/>
</dbReference>
<accession>A0A076GAG5</accession>
<proteinExistence type="predicted"/>
<dbReference type="KEGG" id="vg:22112296"/>
<protein>
    <submittedName>
        <fullName evidence="1">Uncharacterized protein</fullName>
    </submittedName>
</protein>
<gene>
    <name evidence="1" type="ORF">AH6C_040</name>
</gene>
<dbReference type="RefSeq" id="YP_009103374.1">
    <property type="nucleotide sequence ID" value="NC_025459.1"/>
</dbReference>
<keyword evidence="2" id="KW-1185">Reference proteome</keyword>